<dbReference type="PANTHER" id="PTHR11070">
    <property type="entry name" value="UVRD / RECB / PCRA DNA HELICASE FAMILY MEMBER"/>
    <property type="match status" value="1"/>
</dbReference>
<dbReference type="PANTHER" id="PTHR11070:SF17">
    <property type="entry name" value="DNA HELICASE IV"/>
    <property type="match status" value="1"/>
</dbReference>
<dbReference type="Pfam" id="PF13538">
    <property type="entry name" value="UvrD_C_2"/>
    <property type="match status" value="1"/>
</dbReference>
<name>A0A2N5GKB3_9BACI</name>
<dbReference type="NCBIfam" id="NF041464">
    <property type="entry name" value="HelD_BACSU"/>
    <property type="match status" value="1"/>
</dbReference>
<dbReference type="OrthoDB" id="9787585at2"/>
<dbReference type="GO" id="GO:0000725">
    <property type="term" value="P:recombinational repair"/>
    <property type="evidence" value="ECO:0007669"/>
    <property type="project" value="TreeGrafter"/>
</dbReference>
<evidence type="ECO:0000256" key="4">
    <source>
        <dbReference type="ARBA" id="ARBA00022840"/>
    </source>
</evidence>
<dbReference type="Gene3D" id="3.40.50.300">
    <property type="entry name" value="P-loop containing nucleotide triphosphate hydrolases"/>
    <property type="match status" value="3"/>
</dbReference>
<gene>
    <name evidence="8" type="ORF">CU635_14055</name>
    <name evidence="9" type="ORF">CVD25_11335</name>
</gene>
<keyword evidence="4 5" id="KW-0067">ATP-binding</keyword>
<reference evidence="8 10" key="1">
    <citation type="submission" date="2017-11" db="EMBL/GenBank/DDBJ databases">
        <title>Comparitive Functional Genomics of Dry Heat Resistant strains isolated from the Viking Spacecraft.</title>
        <authorList>
            <person name="Seuylemezian A."/>
            <person name="Cooper K."/>
            <person name="Vaishampayan P."/>
        </authorList>
    </citation>
    <scope>NUCLEOTIDE SEQUENCE [LARGE SCALE GENOMIC DNA]</scope>
    <source>
        <strain evidence="8 10">M4.6</strain>
    </source>
</reference>
<dbReference type="EMBL" id="PGVA01000031">
    <property type="protein sequence ID" value="PLR81793.1"/>
    <property type="molecule type" value="Genomic_DNA"/>
</dbReference>
<evidence type="ECO:0000256" key="6">
    <source>
        <dbReference type="SAM" id="Coils"/>
    </source>
</evidence>
<keyword evidence="3 5" id="KW-0347">Helicase</keyword>
<dbReference type="SUPFAM" id="SSF52540">
    <property type="entry name" value="P-loop containing nucleoside triphosphate hydrolases"/>
    <property type="match status" value="1"/>
</dbReference>
<evidence type="ECO:0000313" key="10">
    <source>
        <dbReference type="Proteomes" id="UP000234951"/>
    </source>
</evidence>
<feature type="binding site" evidence="5">
    <location>
        <begin position="228"/>
        <end position="235"/>
    </location>
    <ligand>
        <name>ATP</name>
        <dbReference type="ChEBI" id="CHEBI:30616"/>
    </ligand>
</feature>
<evidence type="ECO:0000256" key="2">
    <source>
        <dbReference type="ARBA" id="ARBA00022801"/>
    </source>
</evidence>
<evidence type="ECO:0000259" key="7">
    <source>
        <dbReference type="PROSITE" id="PS51198"/>
    </source>
</evidence>
<evidence type="ECO:0000256" key="3">
    <source>
        <dbReference type="ARBA" id="ARBA00022806"/>
    </source>
</evidence>
<dbReference type="GO" id="GO:0003677">
    <property type="term" value="F:DNA binding"/>
    <property type="evidence" value="ECO:0007669"/>
    <property type="project" value="InterPro"/>
</dbReference>
<keyword evidence="1 5" id="KW-0547">Nucleotide-binding</keyword>
<proteinExistence type="predicted"/>
<dbReference type="InterPro" id="IPR014016">
    <property type="entry name" value="UvrD-like_ATP-bd"/>
</dbReference>
<keyword evidence="2 5" id="KW-0378">Hydrolase</keyword>
<accession>A0A2N5GKB3</accession>
<protein>
    <submittedName>
        <fullName evidence="8">Helicase</fullName>
    </submittedName>
</protein>
<dbReference type="Proteomes" id="UP000234951">
    <property type="component" value="Unassembled WGS sequence"/>
</dbReference>
<dbReference type="InterPro" id="IPR027417">
    <property type="entry name" value="P-loop_NTPase"/>
</dbReference>
<evidence type="ECO:0000313" key="8">
    <source>
        <dbReference type="EMBL" id="PLR81793.1"/>
    </source>
</evidence>
<dbReference type="GO" id="GO:0005524">
    <property type="term" value="F:ATP binding"/>
    <property type="evidence" value="ECO:0007669"/>
    <property type="project" value="UniProtKB-UniRule"/>
</dbReference>
<dbReference type="InterPro" id="IPR027785">
    <property type="entry name" value="UvrD-like_helicase_C"/>
</dbReference>
<organism evidence="8 10">
    <name type="scientific">Bacillus canaveralius</name>
    <dbReference type="NCBI Taxonomy" id="1403243"/>
    <lineage>
        <taxon>Bacteria</taxon>
        <taxon>Bacillati</taxon>
        <taxon>Bacillota</taxon>
        <taxon>Bacilli</taxon>
        <taxon>Bacillales</taxon>
        <taxon>Bacillaceae</taxon>
        <taxon>Bacillus</taxon>
    </lineage>
</organism>
<dbReference type="AlphaFoldDB" id="A0A2N5GKB3"/>
<sequence>MEWQQEQARVNHVVNKINRQIEKLTKGSNRVKADASEIRKTFWNDVTVNFDEADDIAETYTSIKQQAELLAERERSERQFSVAEKTLERLRNSPYFGRIDFSEDGEPAADAIYLGIASFRDEDKDQFLIYDWRAPISSLYYDFIPGPAEYETPSGLIAGEITLKRQFIIRAAELTGMFDTGLTIGDQLLIEVLGNHADTQMKTIVATIQKEQNQIIRNEKSKLLIVKGVAGSGKTSAALQRVAYLLYRHRGTLNPENILLFSPNPLFNSYVSSVLPELGEENMEQTTYQEYVNSRMNHDLQGEDVYTQMEYLLADCDDPDYDDRVKSIRFKSSLDFKEMIDEYIGSLANEGLVFKDLNFRKQTLISKEQIYQYFYSFDCGMSIPNRVELLKAKLLRELRKAMQLEVEQEWVEEELQYLEKEDYLEAFKHLQKKQRFSEDSFDDFERERQLLAQSIVKKRFRPLFAQVKRLKFIDILAVYNRLFRHDVPGGIKVPEQWPAICSMTIKKLEAAREISYEDTTAFLYLQDKIEGKKSNTAIRHIFIDEAQDYSPFQFAFLKDQFPYSKMTLLGDLNQAIYANATDSISILAADIDGDDAQETIVLNRTYRSTKEIVEFTSEIIDAVNIEPFNRHGRKPVLTVVRSFDELFHSMTNTIQTLLQLGHKTIAVICKTVDESRQAYQSLDGIEKRLIEKGTSGYDQGVLVIPAYLAKGIEFDAVIMYDSSSYKRERERKLLYTACTRAMHELHIFSLEKISPLLEKVNEQRYTLVSKDQQ</sequence>
<comment type="caution">
    <text evidence="8">The sequence shown here is derived from an EMBL/GenBank/DDBJ whole genome shotgun (WGS) entry which is preliminary data.</text>
</comment>
<dbReference type="Pfam" id="PF00580">
    <property type="entry name" value="UvrD-helicase"/>
    <property type="match status" value="1"/>
</dbReference>
<keyword evidence="11" id="KW-1185">Reference proteome</keyword>
<evidence type="ECO:0000313" key="9">
    <source>
        <dbReference type="EMBL" id="PLR96739.1"/>
    </source>
</evidence>
<dbReference type="GO" id="GO:0016787">
    <property type="term" value="F:hydrolase activity"/>
    <property type="evidence" value="ECO:0007669"/>
    <property type="project" value="UniProtKB-UniRule"/>
</dbReference>
<reference evidence="9 11" key="2">
    <citation type="submission" date="2017-12" db="EMBL/GenBank/DDBJ databases">
        <title>Comparative Functional Genomics of Dry Heat Resistant strains isolated from the Viking Spacecraft.</title>
        <authorList>
            <person name="Seuylemezian A."/>
            <person name="Cooper K."/>
            <person name="Vaishampayan P."/>
        </authorList>
    </citation>
    <scope>NUCLEOTIDE SEQUENCE [LARGE SCALE GENOMIC DNA]</scope>
    <source>
        <strain evidence="9 11">ATCC 29669</strain>
    </source>
</reference>
<evidence type="ECO:0000256" key="5">
    <source>
        <dbReference type="PROSITE-ProRule" id="PRU00560"/>
    </source>
</evidence>
<feature type="domain" description="UvrD-like helicase ATP-binding" evidence="7">
    <location>
        <begin position="207"/>
        <end position="609"/>
    </location>
</feature>
<feature type="coiled-coil region" evidence="6">
    <location>
        <begin position="387"/>
        <end position="421"/>
    </location>
</feature>
<dbReference type="GO" id="GO:0043138">
    <property type="term" value="F:3'-5' DNA helicase activity"/>
    <property type="evidence" value="ECO:0007669"/>
    <property type="project" value="TreeGrafter"/>
</dbReference>
<dbReference type="GO" id="GO:0005829">
    <property type="term" value="C:cytosol"/>
    <property type="evidence" value="ECO:0007669"/>
    <property type="project" value="TreeGrafter"/>
</dbReference>
<dbReference type="PROSITE" id="PS51198">
    <property type="entry name" value="UVRD_HELICASE_ATP_BIND"/>
    <property type="match status" value="1"/>
</dbReference>
<dbReference type="InterPro" id="IPR000212">
    <property type="entry name" value="DNA_helicase_UvrD/REP"/>
</dbReference>
<dbReference type="InterPro" id="IPR048228">
    <property type="entry name" value="HelD_bacillota"/>
</dbReference>
<dbReference type="Proteomes" id="UP000235114">
    <property type="component" value="Unassembled WGS sequence"/>
</dbReference>
<evidence type="ECO:0000313" key="11">
    <source>
        <dbReference type="Proteomes" id="UP000235114"/>
    </source>
</evidence>
<evidence type="ECO:0000256" key="1">
    <source>
        <dbReference type="ARBA" id="ARBA00022741"/>
    </source>
</evidence>
<dbReference type="EMBL" id="PGVD01000029">
    <property type="protein sequence ID" value="PLR96739.1"/>
    <property type="molecule type" value="Genomic_DNA"/>
</dbReference>
<keyword evidence="6" id="KW-0175">Coiled coil</keyword>